<comment type="caution">
    <text evidence="2">The sequence shown here is derived from an EMBL/GenBank/DDBJ whole genome shotgun (WGS) entry which is preliminary data.</text>
</comment>
<dbReference type="PANTHER" id="PTHR40467:SF1">
    <property type="match status" value="1"/>
</dbReference>
<protein>
    <submittedName>
        <fullName evidence="2">Uncharacterized protein</fullName>
    </submittedName>
</protein>
<feature type="transmembrane region" description="Helical" evidence="1">
    <location>
        <begin position="142"/>
        <end position="161"/>
    </location>
</feature>
<dbReference type="EMBL" id="CALTRL010000319">
    <property type="protein sequence ID" value="CAH7667491.1"/>
    <property type="molecule type" value="Genomic_DNA"/>
</dbReference>
<organism evidence="2 3">
    <name type="scientific">Phakopsora pachyrhizi</name>
    <name type="common">Asian soybean rust disease fungus</name>
    <dbReference type="NCBI Taxonomy" id="170000"/>
    <lineage>
        <taxon>Eukaryota</taxon>
        <taxon>Fungi</taxon>
        <taxon>Dikarya</taxon>
        <taxon>Basidiomycota</taxon>
        <taxon>Pucciniomycotina</taxon>
        <taxon>Pucciniomycetes</taxon>
        <taxon>Pucciniales</taxon>
        <taxon>Phakopsoraceae</taxon>
        <taxon>Phakopsora</taxon>
    </lineage>
</organism>
<sequence length="515" mass="61037">RPWFRSILRPERETVVYWIDRWYRRHLVSVILPCMIVWIWCMVPFPVLDPYDPQIRHPPWNWPNQISSSLSRYLSIRNNPSAPHQSEDNGLSPAGDLPPDYNLFFFVLFYFGFYLFVGLMFITKLFDLYRLNWWPKRLGGSLTYLLTWMSVIILGFTLHFLNLTSGRSSRIDDGDHHDRSGRRRSRRWNYDWERKTVWVLLGFVGMGMPIVACFLKLKSDRRGFYRRSMTETQKTFLENVLGRQIPSSYIRFLWFIGCLIIGILSLMIGQGFASIYLSTLPHSSLDGVYYVWSWTITLQILNGITCWILENKIRSKALLFVFKYYFILTYFIFYRNLFARLKDPSQYLTVQILSSSWILIYYPISMSKLYHKILTVFFSYGKTYAEHLETVAHALYLRNLAENVTMVSFLGWLTILHFGPNHNVYPFFNFKGTDRDNQDPYNYRLTVVASLAIWTIELVSSFFSRVLCFMIYRIDVTNVGLDEFRNYSELLPACIITSVHVLSDMLLFLLKLNFR</sequence>
<dbReference type="PANTHER" id="PTHR40467">
    <property type="match status" value="1"/>
</dbReference>
<feature type="non-terminal residue" evidence="2">
    <location>
        <position position="1"/>
    </location>
</feature>
<name>A0AAV0AKP5_PHAPC</name>
<evidence type="ECO:0000313" key="3">
    <source>
        <dbReference type="Proteomes" id="UP001153365"/>
    </source>
</evidence>
<accession>A0AAV0AKP5</accession>
<feature type="transmembrane region" description="Helical" evidence="1">
    <location>
        <begin position="27"/>
        <end position="48"/>
    </location>
</feature>
<keyword evidence="1" id="KW-0472">Membrane</keyword>
<keyword evidence="3" id="KW-1185">Reference proteome</keyword>
<feature type="transmembrane region" description="Helical" evidence="1">
    <location>
        <begin position="197"/>
        <end position="217"/>
    </location>
</feature>
<feature type="transmembrane region" description="Helical" evidence="1">
    <location>
        <begin position="252"/>
        <end position="277"/>
    </location>
</feature>
<keyword evidence="1" id="KW-1133">Transmembrane helix</keyword>
<feature type="transmembrane region" description="Helical" evidence="1">
    <location>
        <begin position="101"/>
        <end position="122"/>
    </location>
</feature>
<feature type="transmembrane region" description="Helical" evidence="1">
    <location>
        <begin position="289"/>
        <end position="310"/>
    </location>
</feature>
<dbReference type="AlphaFoldDB" id="A0AAV0AKP5"/>
<dbReference type="InterPro" id="IPR039966">
    <property type="entry name" value="C553.12c"/>
</dbReference>
<proteinExistence type="predicted"/>
<dbReference type="Proteomes" id="UP001153365">
    <property type="component" value="Unassembled WGS sequence"/>
</dbReference>
<evidence type="ECO:0000256" key="1">
    <source>
        <dbReference type="SAM" id="Phobius"/>
    </source>
</evidence>
<keyword evidence="1" id="KW-0812">Transmembrane</keyword>
<reference evidence="2" key="1">
    <citation type="submission" date="2022-06" db="EMBL/GenBank/DDBJ databases">
        <authorList>
            <consortium name="SYNGENTA / RWTH Aachen University"/>
        </authorList>
    </citation>
    <scope>NUCLEOTIDE SEQUENCE</scope>
</reference>
<evidence type="ECO:0000313" key="2">
    <source>
        <dbReference type="EMBL" id="CAH7667491.1"/>
    </source>
</evidence>
<gene>
    <name evidence="2" type="ORF">PPACK8108_LOCUS1892</name>
</gene>
<feature type="transmembrane region" description="Helical" evidence="1">
    <location>
        <begin position="445"/>
        <end position="474"/>
    </location>
</feature>
<feature type="transmembrane region" description="Helical" evidence="1">
    <location>
        <begin position="317"/>
        <end position="334"/>
    </location>
</feature>